<dbReference type="InterPro" id="IPR012296">
    <property type="entry name" value="Nuclease_put_TT1808"/>
</dbReference>
<name>A0ABP8XJW4_9PSEU</name>
<dbReference type="SUPFAM" id="SSF52980">
    <property type="entry name" value="Restriction endonuclease-like"/>
    <property type="match status" value="1"/>
</dbReference>
<dbReference type="GO" id="GO:0004519">
    <property type="term" value="F:endonuclease activity"/>
    <property type="evidence" value="ECO:0007669"/>
    <property type="project" value="UniProtKB-KW"/>
</dbReference>
<proteinExistence type="predicted"/>
<comment type="caution">
    <text evidence="2">The sequence shown here is derived from an EMBL/GenBank/DDBJ whole genome shotgun (WGS) entry which is preliminary data.</text>
</comment>
<dbReference type="Gene3D" id="3.90.1570.10">
    <property type="entry name" value="tt1808, chain A"/>
    <property type="match status" value="1"/>
</dbReference>
<evidence type="ECO:0000259" key="1">
    <source>
        <dbReference type="Pfam" id="PF05685"/>
    </source>
</evidence>
<protein>
    <submittedName>
        <fullName evidence="2">Uma2 family endonuclease</fullName>
    </submittedName>
</protein>
<dbReference type="PANTHER" id="PTHR35400:SF3">
    <property type="entry name" value="SLL1072 PROTEIN"/>
    <property type="match status" value="1"/>
</dbReference>
<sequence>MSLTWPDHPITLAEWEALPESGDLRLEVAEGMLVVSAKPVFGHQRACLRLTARLDEALPDDLIVLGDVEVMLEESPLTIRAPDVVVMRTDVYEPDRARAEAAEVLLAVEILSDGTRRVDRVLKYSEYADAGIRQYWIVDLLGQVTLTAFQLVDGEYELTGEWTGSASPQVASVPVTLDLDRLTAR</sequence>
<keyword evidence="2" id="KW-0255">Endonuclease</keyword>
<dbReference type="RefSeq" id="WP_345383877.1">
    <property type="nucleotide sequence ID" value="NZ_BAABIC010000026.1"/>
</dbReference>
<dbReference type="InterPro" id="IPR011335">
    <property type="entry name" value="Restrct_endonuc-II-like"/>
</dbReference>
<feature type="domain" description="Putative restriction endonuclease" evidence="1">
    <location>
        <begin position="13"/>
        <end position="161"/>
    </location>
</feature>
<dbReference type="PANTHER" id="PTHR35400">
    <property type="entry name" value="SLR1083 PROTEIN"/>
    <property type="match status" value="1"/>
</dbReference>
<keyword evidence="2" id="KW-0378">Hydrolase</keyword>
<dbReference type="Proteomes" id="UP001500325">
    <property type="component" value="Unassembled WGS sequence"/>
</dbReference>
<evidence type="ECO:0000313" key="3">
    <source>
        <dbReference type="Proteomes" id="UP001500325"/>
    </source>
</evidence>
<organism evidence="2 3">
    <name type="scientific">Pseudonocardia yuanmonensis</name>
    <dbReference type="NCBI Taxonomy" id="1095914"/>
    <lineage>
        <taxon>Bacteria</taxon>
        <taxon>Bacillati</taxon>
        <taxon>Actinomycetota</taxon>
        <taxon>Actinomycetes</taxon>
        <taxon>Pseudonocardiales</taxon>
        <taxon>Pseudonocardiaceae</taxon>
        <taxon>Pseudonocardia</taxon>
    </lineage>
</organism>
<dbReference type="EMBL" id="BAABIC010000026">
    <property type="protein sequence ID" value="GAA4708365.1"/>
    <property type="molecule type" value="Genomic_DNA"/>
</dbReference>
<keyword evidence="2" id="KW-0540">Nuclease</keyword>
<dbReference type="InterPro" id="IPR008538">
    <property type="entry name" value="Uma2"/>
</dbReference>
<dbReference type="CDD" id="cd06260">
    <property type="entry name" value="DUF820-like"/>
    <property type="match status" value="1"/>
</dbReference>
<dbReference type="Pfam" id="PF05685">
    <property type="entry name" value="Uma2"/>
    <property type="match status" value="1"/>
</dbReference>
<gene>
    <name evidence="2" type="ORF">GCM10023215_57130</name>
</gene>
<evidence type="ECO:0000313" key="2">
    <source>
        <dbReference type="EMBL" id="GAA4708365.1"/>
    </source>
</evidence>
<accession>A0ABP8XJW4</accession>
<keyword evidence="3" id="KW-1185">Reference proteome</keyword>
<reference evidence="3" key="1">
    <citation type="journal article" date="2019" name="Int. J. Syst. Evol. Microbiol.">
        <title>The Global Catalogue of Microorganisms (GCM) 10K type strain sequencing project: providing services to taxonomists for standard genome sequencing and annotation.</title>
        <authorList>
            <consortium name="The Broad Institute Genomics Platform"/>
            <consortium name="The Broad Institute Genome Sequencing Center for Infectious Disease"/>
            <person name="Wu L."/>
            <person name="Ma J."/>
        </authorList>
    </citation>
    <scope>NUCLEOTIDE SEQUENCE [LARGE SCALE GENOMIC DNA]</scope>
    <source>
        <strain evidence="3">JCM 18055</strain>
    </source>
</reference>